<sequence length="173" mass="17850">MIQPSAANTRPSASSQPSSSRTANSEEWLLNCSLDTSSSPSSTTSMAISYQAKPLGSDSHSARPVASSASHQAASSRSSRARASTSSNRPQTLPSSREASIQNCGTCQRCRASAAAWLSGLAPAASSTAPAAKASPPSTSGAAQAMLRAICMPVTCRRRRARPGRLFSRIHSA</sequence>
<name>A0A2A2AK26_9BURK</name>
<feature type="compositionally biased region" description="Low complexity" evidence="1">
    <location>
        <begin position="36"/>
        <end position="45"/>
    </location>
</feature>
<proteinExistence type="predicted"/>
<dbReference type="AlphaFoldDB" id="A0A2A2AK26"/>
<feature type="region of interest" description="Disordered" evidence="1">
    <location>
        <begin position="1"/>
        <end position="99"/>
    </location>
</feature>
<dbReference type="Proteomes" id="UP000218644">
    <property type="component" value="Unassembled WGS sequence"/>
</dbReference>
<feature type="compositionally biased region" description="Low complexity" evidence="1">
    <location>
        <begin position="8"/>
        <end position="25"/>
    </location>
</feature>
<gene>
    <name evidence="2" type="ORF">CK623_12505</name>
</gene>
<feature type="compositionally biased region" description="Polar residues" evidence="1">
    <location>
        <begin position="88"/>
        <end position="99"/>
    </location>
</feature>
<organism evidence="2 3">
    <name type="scientific">Vandammella animalimorsus</name>
    <dbReference type="NCBI Taxonomy" id="2029117"/>
    <lineage>
        <taxon>Bacteria</taxon>
        <taxon>Pseudomonadati</taxon>
        <taxon>Pseudomonadota</taxon>
        <taxon>Betaproteobacteria</taxon>
        <taxon>Burkholderiales</taxon>
        <taxon>Comamonadaceae</taxon>
        <taxon>Vandammella</taxon>
    </lineage>
</organism>
<evidence type="ECO:0000256" key="1">
    <source>
        <dbReference type="SAM" id="MobiDB-lite"/>
    </source>
</evidence>
<reference evidence="2 3" key="1">
    <citation type="submission" date="2017-08" db="EMBL/GenBank/DDBJ databases">
        <title>WGS of Clinical strains of the CDC Group NO-1 linked to zoonotic infections in humans.</title>
        <authorList>
            <person name="Bernier A.-M."/>
            <person name="Bernard K."/>
        </authorList>
    </citation>
    <scope>NUCLEOTIDE SEQUENCE [LARGE SCALE GENOMIC DNA]</scope>
    <source>
        <strain evidence="2 3">NML79-0751</strain>
    </source>
</reference>
<feature type="compositionally biased region" description="Low complexity" evidence="1">
    <location>
        <begin position="66"/>
        <end position="87"/>
    </location>
</feature>
<dbReference type="EMBL" id="NSJD01000028">
    <property type="protein sequence ID" value="PAT38920.1"/>
    <property type="molecule type" value="Genomic_DNA"/>
</dbReference>
<protein>
    <submittedName>
        <fullName evidence="2">Uncharacterized protein</fullName>
    </submittedName>
</protein>
<evidence type="ECO:0000313" key="3">
    <source>
        <dbReference type="Proteomes" id="UP000218644"/>
    </source>
</evidence>
<comment type="caution">
    <text evidence="2">The sequence shown here is derived from an EMBL/GenBank/DDBJ whole genome shotgun (WGS) entry which is preliminary data.</text>
</comment>
<evidence type="ECO:0000313" key="2">
    <source>
        <dbReference type="EMBL" id="PAT38920.1"/>
    </source>
</evidence>
<accession>A0A2A2AK26</accession>